<gene>
    <name evidence="1" type="ORF">MNOR_LOCUS41740</name>
</gene>
<organism evidence="1 2">
    <name type="scientific">Meganyctiphanes norvegica</name>
    <name type="common">Northern krill</name>
    <name type="synonym">Thysanopoda norvegica</name>
    <dbReference type="NCBI Taxonomy" id="48144"/>
    <lineage>
        <taxon>Eukaryota</taxon>
        <taxon>Metazoa</taxon>
        <taxon>Ecdysozoa</taxon>
        <taxon>Arthropoda</taxon>
        <taxon>Crustacea</taxon>
        <taxon>Multicrustacea</taxon>
        <taxon>Malacostraca</taxon>
        <taxon>Eumalacostraca</taxon>
        <taxon>Eucarida</taxon>
        <taxon>Euphausiacea</taxon>
        <taxon>Euphausiidae</taxon>
        <taxon>Meganyctiphanes</taxon>
    </lineage>
</organism>
<evidence type="ECO:0000313" key="1">
    <source>
        <dbReference type="EMBL" id="CAL4250845.1"/>
    </source>
</evidence>
<dbReference type="AlphaFoldDB" id="A0AAV2SZX8"/>
<dbReference type="Proteomes" id="UP001497623">
    <property type="component" value="Unassembled WGS sequence"/>
</dbReference>
<feature type="non-terminal residue" evidence="1">
    <location>
        <position position="274"/>
    </location>
</feature>
<sequence>MIYYGFDFGRFKPHWYVTSIVHPSKSAVRPARPTMFGSVNSISQNQIYYRKSQSTKISNRVLAATSVMSPNGTLLTSSSNIGDTSDINFDSGTVVQNFLMDEEGPLSPDLMQTVNPSSISTFTYPTNTKPLMYTSANISSGPIIGGKVLNRSKSILHSNSNSVNPTNTSTVSVISPTMQILTSQMQQPTMIKSELGNNGNVNGIKKENNTSVQPIRTQNISISGSTANVQSVRTQSISTSGVQSTAVQPISTVAVPEKSIQNLVVDPSRNFQKI</sequence>
<name>A0AAV2SZX8_MEGNR</name>
<reference evidence="1 2" key="1">
    <citation type="submission" date="2024-05" db="EMBL/GenBank/DDBJ databases">
        <authorList>
            <person name="Wallberg A."/>
        </authorList>
    </citation>
    <scope>NUCLEOTIDE SEQUENCE [LARGE SCALE GENOMIC DNA]</scope>
</reference>
<dbReference type="EMBL" id="CAXKWB010167635">
    <property type="protein sequence ID" value="CAL4250845.1"/>
    <property type="molecule type" value="Genomic_DNA"/>
</dbReference>
<accession>A0AAV2SZX8</accession>
<evidence type="ECO:0000313" key="2">
    <source>
        <dbReference type="Proteomes" id="UP001497623"/>
    </source>
</evidence>
<keyword evidence="2" id="KW-1185">Reference proteome</keyword>
<comment type="caution">
    <text evidence="1">The sequence shown here is derived from an EMBL/GenBank/DDBJ whole genome shotgun (WGS) entry which is preliminary data.</text>
</comment>
<protein>
    <submittedName>
        <fullName evidence="1">Uncharacterized protein</fullName>
    </submittedName>
</protein>
<proteinExistence type="predicted"/>